<evidence type="ECO:0000259" key="8">
    <source>
        <dbReference type="Pfam" id="PF04039"/>
    </source>
</evidence>
<name>A0AAU7VL13_9FIRM</name>
<reference evidence="9" key="2">
    <citation type="submission" date="2024-06" db="EMBL/GenBank/DDBJ databases">
        <authorList>
            <person name="Petrova K.O."/>
            <person name="Toshchakov S.V."/>
            <person name="Boltjanskaja Y.V."/>
            <person name="Kevbrin V."/>
        </authorList>
    </citation>
    <scope>NUCLEOTIDE SEQUENCE</scope>
    <source>
        <strain evidence="9">Z-910T</strain>
    </source>
</reference>
<dbReference type="InterPro" id="IPR050622">
    <property type="entry name" value="CPA3_antiporter_subunitB"/>
</dbReference>
<dbReference type="GO" id="GO:0005886">
    <property type="term" value="C:plasma membrane"/>
    <property type="evidence" value="ECO:0007669"/>
    <property type="project" value="UniProtKB-SubCell"/>
</dbReference>
<evidence type="ECO:0000256" key="1">
    <source>
        <dbReference type="ARBA" id="ARBA00004651"/>
    </source>
</evidence>
<evidence type="ECO:0000256" key="6">
    <source>
        <dbReference type="ARBA" id="ARBA00023136"/>
    </source>
</evidence>
<keyword evidence="4 7" id="KW-0812">Transmembrane</keyword>
<accession>A0AAU7VL13</accession>
<comment type="subcellular location">
    <subcellularLocation>
        <location evidence="1">Cell membrane</location>
        <topology evidence="1">Multi-pass membrane protein</topology>
    </subcellularLocation>
</comment>
<evidence type="ECO:0000256" key="3">
    <source>
        <dbReference type="ARBA" id="ARBA00022475"/>
    </source>
</evidence>
<comment type="similarity">
    <text evidence="2">Belongs to the CPA3 antiporters (TC 2.A.63) subunit B family.</text>
</comment>
<evidence type="ECO:0000313" key="9">
    <source>
        <dbReference type="EMBL" id="XBX74547.1"/>
    </source>
</evidence>
<evidence type="ECO:0000256" key="5">
    <source>
        <dbReference type="ARBA" id="ARBA00022989"/>
    </source>
</evidence>
<feature type="transmembrane region" description="Helical" evidence="7">
    <location>
        <begin position="75"/>
        <end position="93"/>
    </location>
</feature>
<dbReference type="InterPro" id="IPR007182">
    <property type="entry name" value="MnhB"/>
</dbReference>
<feature type="transmembrane region" description="Helical" evidence="7">
    <location>
        <begin position="36"/>
        <end position="55"/>
    </location>
</feature>
<evidence type="ECO:0000256" key="7">
    <source>
        <dbReference type="SAM" id="Phobius"/>
    </source>
</evidence>
<dbReference type="RefSeq" id="WP_350343299.1">
    <property type="nucleotide sequence ID" value="NZ_CP158367.1"/>
</dbReference>
<evidence type="ECO:0000256" key="2">
    <source>
        <dbReference type="ARBA" id="ARBA00009425"/>
    </source>
</evidence>
<gene>
    <name evidence="9" type="ORF">PRVXT_002591</name>
</gene>
<evidence type="ECO:0000256" key="4">
    <source>
        <dbReference type="ARBA" id="ARBA00022692"/>
    </source>
</evidence>
<feature type="transmembrane region" description="Helical" evidence="7">
    <location>
        <begin position="113"/>
        <end position="137"/>
    </location>
</feature>
<feature type="domain" description="Na+/H+ antiporter MnhB subunit-related protein" evidence="8">
    <location>
        <begin position="5"/>
        <end position="130"/>
    </location>
</feature>
<feature type="transmembrane region" description="Helical" evidence="7">
    <location>
        <begin position="12"/>
        <end position="30"/>
    </location>
</feature>
<reference evidence="9" key="1">
    <citation type="journal article" date="2013" name="Extremophiles">
        <title>Proteinivorax tanatarense gen. nov., sp. nov., an anaerobic, haloalkaliphilic, proteolytic bacterium isolated from a decaying algal bloom, and proposal of Proteinivoraceae fam. nov.</title>
        <authorList>
            <person name="Kevbrin V."/>
            <person name="Boltyanskaya Y."/>
            <person name="Zhilina T."/>
            <person name="Kolganova T."/>
            <person name="Lavrentjeva E."/>
            <person name="Kuznetsov B."/>
        </authorList>
    </citation>
    <scope>NUCLEOTIDE SEQUENCE</scope>
    <source>
        <strain evidence="9">Z-910T</strain>
    </source>
</reference>
<keyword evidence="3" id="KW-1003">Cell membrane</keyword>
<dbReference type="Pfam" id="PF04039">
    <property type="entry name" value="MnhB"/>
    <property type="match status" value="1"/>
</dbReference>
<dbReference type="EMBL" id="CP158367">
    <property type="protein sequence ID" value="XBX74547.1"/>
    <property type="molecule type" value="Genomic_DNA"/>
</dbReference>
<dbReference type="PANTHER" id="PTHR33932:SF4">
    <property type="entry name" value="NA(+)_H(+) ANTIPORTER SUBUNIT B"/>
    <property type="match status" value="1"/>
</dbReference>
<dbReference type="NCBIfam" id="NF006248">
    <property type="entry name" value="PRK08386.1"/>
    <property type="match status" value="1"/>
</dbReference>
<dbReference type="AlphaFoldDB" id="A0AAU7VL13"/>
<dbReference type="PANTHER" id="PTHR33932">
    <property type="entry name" value="NA(+)/H(+) ANTIPORTER SUBUNIT B"/>
    <property type="match status" value="1"/>
</dbReference>
<keyword evidence="5 7" id="KW-1133">Transmembrane helix</keyword>
<sequence>MNDLIVKVISRLTIPFIQLYGIFIIMHGHLSPGGGFAGGAILGASIILLTLAFGLEGASKKMPHHVSKVIESSAILLLLALGMVGIVTGNNFLTNADAGFDLGQTGRILSAGFIPIATMAIGMKVASTLITLFHTIIEED</sequence>
<organism evidence="9">
    <name type="scientific">Proteinivorax tanatarense</name>
    <dbReference type="NCBI Taxonomy" id="1260629"/>
    <lineage>
        <taxon>Bacteria</taxon>
        <taxon>Bacillati</taxon>
        <taxon>Bacillota</taxon>
        <taxon>Clostridia</taxon>
        <taxon>Eubacteriales</taxon>
        <taxon>Proteinivoracaceae</taxon>
        <taxon>Proteinivorax</taxon>
    </lineage>
</organism>
<protein>
    <submittedName>
        <fullName evidence="9">MnhB domain-containing protein</fullName>
    </submittedName>
</protein>
<proteinExistence type="inferred from homology"/>
<keyword evidence="6 7" id="KW-0472">Membrane</keyword>